<keyword evidence="2" id="KW-1003">Cell membrane</keyword>
<reference evidence="7 8" key="1">
    <citation type="submission" date="2019-11" db="EMBL/GenBank/DDBJ databases">
        <title>Whole genome shotgun sequencing (WGS) data from Adlercreutzia equolifaciens ResAG-91, Eggerthella lenta MRI-F36, MRI-F37, MRI-F40, ResAG-49, ResAG-88, ResAG-121, ResAG-145, and Gordonibacter sp. ResAG-5, ResAG-26, ResAG-43, ResAG-50, ResAG-59.</title>
        <authorList>
            <person name="Stoll D.A."/>
            <person name="Danylec N."/>
            <person name="Franz C.M.A.P."/>
            <person name="Huch M."/>
        </authorList>
    </citation>
    <scope>NUCLEOTIDE SEQUENCE [LARGE SCALE GENOMIC DNA]</scope>
    <source>
        <strain evidence="7 8">ResAG-59</strain>
    </source>
</reference>
<evidence type="ECO:0000256" key="4">
    <source>
        <dbReference type="ARBA" id="ARBA00022989"/>
    </source>
</evidence>
<name>A0A6N8IJ94_9ACTN</name>
<gene>
    <name evidence="7" type="ORF">GO738_11625</name>
</gene>
<keyword evidence="5 6" id="KW-0472">Membrane</keyword>
<dbReference type="EMBL" id="WPOC01000021">
    <property type="protein sequence ID" value="MVN15979.1"/>
    <property type="molecule type" value="Genomic_DNA"/>
</dbReference>
<dbReference type="RefSeq" id="WP_143412784.1">
    <property type="nucleotide sequence ID" value="NZ_NFJN01000031.1"/>
</dbReference>
<dbReference type="GO" id="GO:0005886">
    <property type="term" value="C:plasma membrane"/>
    <property type="evidence" value="ECO:0007669"/>
    <property type="project" value="UniProtKB-SubCell"/>
</dbReference>
<dbReference type="PANTHER" id="PTHR30250">
    <property type="entry name" value="PST FAMILY PREDICTED COLANIC ACID TRANSPORTER"/>
    <property type="match status" value="1"/>
</dbReference>
<feature type="transmembrane region" description="Helical" evidence="6">
    <location>
        <begin position="357"/>
        <end position="378"/>
    </location>
</feature>
<keyword evidence="3 6" id="KW-0812">Transmembrane</keyword>
<comment type="caution">
    <text evidence="7">The sequence shown here is derived from an EMBL/GenBank/DDBJ whole genome shotgun (WGS) entry which is preliminary data.</text>
</comment>
<comment type="subcellular location">
    <subcellularLocation>
        <location evidence="1">Cell membrane</location>
        <topology evidence="1">Multi-pass membrane protein</topology>
    </subcellularLocation>
</comment>
<evidence type="ECO:0000313" key="8">
    <source>
        <dbReference type="Proteomes" id="UP000468327"/>
    </source>
</evidence>
<evidence type="ECO:0000256" key="1">
    <source>
        <dbReference type="ARBA" id="ARBA00004651"/>
    </source>
</evidence>
<evidence type="ECO:0000256" key="2">
    <source>
        <dbReference type="ARBA" id="ARBA00022475"/>
    </source>
</evidence>
<evidence type="ECO:0000256" key="3">
    <source>
        <dbReference type="ARBA" id="ARBA00022692"/>
    </source>
</evidence>
<evidence type="ECO:0000313" key="7">
    <source>
        <dbReference type="EMBL" id="MVN15979.1"/>
    </source>
</evidence>
<keyword evidence="8" id="KW-1185">Reference proteome</keyword>
<accession>A0A6N8IJ94</accession>
<protein>
    <recommendedName>
        <fullName evidence="9">Oligosaccharide flippase family protein</fullName>
    </recommendedName>
</protein>
<dbReference type="PANTHER" id="PTHR30250:SF11">
    <property type="entry name" value="O-ANTIGEN TRANSPORTER-RELATED"/>
    <property type="match status" value="1"/>
</dbReference>
<proteinExistence type="predicted"/>
<dbReference type="Proteomes" id="UP000468327">
    <property type="component" value="Unassembled WGS sequence"/>
</dbReference>
<organism evidence="7 8">
    <name type="scientific">Gordonibacter urolithinfaciens</name>
    <dbReference type="NCBI Taxonomy" id="1335613"/>
    <lineage>
        <taxon>Bacteria</taxon>
        <taxon>Bacillati</taxon>
        <taxon>Actinomycetota</taxon>
        <taxon>Coriobacteriia</taxon>
        <taxon>Eggerthellales</taxon>
        <taxon>Eggerthellaceae</taxon>
        <taxon>Gordonibacter</taxon>
    </lineage>
</organism>
<dbReference type="AlphaFoldDB" id="A0A6N8IJ94"/>
<feature type="transmembrane region" description="Helical" evidence="6">
    <location>
        <begin position="29"/>
        <end position="50"/>
    </location>
</feature>
<evidence type="ECO:0008006" key="9">
    <source>
        <dbReference type="Google" id="ProtNLM"/>
    </source>
</evidence>
<feature type="transmembrane region" description="Helical" evidence="6">
    <location>
        <begin position="130"/>
        <end position="149"/>
    </location>
</feature>
<feature type="transmembrane region" description="Helical" evidence="6">
    <location>
        <begin position="334"/>
        <end position="351"/>
    </location>
</feature>
<evidence type="ECO:0000256" key="5">
    <source>
        <dbReference type="ARBA" id="ARBA00023136"/>
    </source>
</evidence>
<evidence type="ECO:0000256" key="6">
    <source>
        <dbReference type="SAM" id="Phobius"/>
    </source>
</evidence>
<feature type="transmembrane region" description="Helical" evidence="6">
    <location>
        <begin position="70"/>
        <end position="93"/>
    </location>
</feature>
<sequence length="386" mass="42727">MNIGATSLPICVLQLVVMPLVASRIADEYGLLVTLVAVFTLFTGTFGNSINNVRLIQHDSYEKRGDWGDFSAIAIVSCILSSAFVMGLTAYYCNGLSEALVMMGILSFLVTAREYLIVAYRIELNFKAIFINNAILSFGYLLGLALFWASGVWELVYLSGYILSLIYVVRSTSLWKEPLSFTAHFRETLTSVAHLSLSNFLSNAITYADRLLIYPLLGAYSVSIYYVATLFGKMASMIVTPVNGVILSYLAKYSKKPDALFKMTLSLGLLICIFGYGATMLCSRPVLGFLYPQFVDEAMAYVYVTTATAFIRVLVTIVNPYVLKFFPMSWQTKISGLYLAIYVVACFGLYYPLGLMGFCIGVLLTMLVKLAVTLFVYFRANTLSVA</sequence>
<feature type="transmembrane region" description="Helical" evidence="6">
    <location>
        <begin position="263"/>
        <end position="281"/>
    </location>
</feature>
<feature type="transmembrane region" description="Helical" evidence="6">
    <location>
        <begin position="234"/>
        <end position="251"/>
    </location>
</feature>
<feature type="transmembrane region" description="Helical" evidence="6">
    <location>
        <begin position="99"/>
        <end position="118"/>
    </location>
</feature>
<dbReference type="InterPro" id="IPR050833">
    <property type="entry name" value="Poly_Biosynth_Transport"/>
</dbReference>
<feature type="transmembrane region" description="Helical" evidence="6">
    <location>
        <begin position="301"/>
        <end position="322"/>
    </location>
</feature>
<keyword evidence="4 6" id="KW-1133">Transmembrane helix</keyword>